<sequence length="441" mass="48333">MMAIGKRLGIVLMFVAVLMLQACGSSDRDDTAANYESESKTTDTTATDSTAAADLGEPASGGSHTSEDKATTESKTDKPQDSRSDEDSATNNNNDDAIPAGTLTAGEWDDNVLWSQWKELMASYEGDRYRPYWQFYNFQRLEVKVTANGRPAVDAQVALTRSNGQDGWTARTNAAGVAYLFPILFEEQGGNAKYGVTVTAGKQKKQFENVDLQSGRVLEVELSEASDVSSLVDLMLVVDTTGSMADELEFLETELKDVVRRVGESNKGQLNIRVSPNFYRDVHDDYTVRSFPFTEDIDKAVGQIAKQEAFGGGDTPEAVEEALEDAIEEHDWSKQALTRLLFLVLDAPPHHEISIIKKMQELTALAADKGIRIIPIASSGVDIPTEHLLRYMAVATGGTYIFLTDHSGVGNEHLKPAVGEYEVRALNDLMVDVINRYVQGQ</sequence>
<dbReference type="InterPro" id="IPR056861">
    <property type="entry name" value="HMCN1-like_VWA"/>
</dbReference>
<feature type="compositionally biased region" description="Basic and acidic residues" evidence="4">
    <location>
        <begin position="26"/>
        <end position="41"/>
    </location>
</feature>
<dbReference type="PANTHER" id="PTHR47763">
    <property type="entry name" value="ALPHA-PROTEIN KINASE VWKA"/>
    <property type="match status" value="1"/>
</dbReference>
<keyword evidence="2" id="KW-0964">Secreted</keyword>
<protein>
    <submittedName>
        <fullName evidence="7">von Willebrand factor type A domain-containing protein</fullName>
    </submittedName>
</protein>
<comment type="subcellular location">
    <subcellularLocation>
        <location evidence="1">Secreted</location>
    </subcellularLocation>
</comment>
<evidence type="ECO:0000256" key="5">
    <source>
        <dbReference type="SAM" id="SignalP"/>
    </source>
</evidence>
<dbReference type="InterPro" id="IPR002035">
    <property type="entry name" value="VWF_A"/>
</dbReference>
<evidence type="ECO:0000313" key="8">
    <source>
        <dbReference type="Proteomes" id="UP000246635"/>
    </source>
</evidence>
<dbReference type="PROSITE" id="PS51257">
    <property type="entry name" value="PROKAR_LIPOPROTEIN"/>
    <property type="match status" value="1"/>
</dbReference>
<dbReference type="GO" id="GO:0005737">
    <property type="term" value="C:cytoplasm"/>
    <property type="evidence" value="ECO:0007669"/>
    <property type="project" value="TreeGrafter"/>
</dbReference>
<dbReference type="CDD" id="cd00198">
    <property type="entry name" value="vWFA"/>
    <property type="match status" value="1"/>
</dbReference>
<dbReference type="InterPro" id="IPR052969">
    <property type="entry name" value="Thr-specific_kinase-like"/>
</dbReference>
<dbReference type="AlphaFoldDB" id="A0A2V2Z2V9"/>
<dbReference type="Gene3D" id="3.40.50.410">
    <property type="entry name" value="von Willebrand factor, type A domain"/>
    <property type="match status" value="1"/>
</dbReference>
<evidence type="ECO:0000256" key="4">
    <source>
        <dbReference type="SAM" id="MobiDB-lite"/>
    </source>
</evidence>
<evidence type="ECO:0000313" key="7">
    <source>
        <dbReference type="EMBL" id="PWW07435.1"/>
    </source>
</evidence>
<dbReference type="EMBL" id="QGTQ01000002">
    <property type="protein sequence ID" value="PWW07435.1"/>
    <property type="molecule type" value="Genomic_DNA"/>
</dbReference>
<dbReference type="SUPFAM" id="SSF53300">
    <property type="entry name" value="vWA-like"/>
    <property type="match status" value="1"/>
</dbReference>
<dbReference type="Pfam" id="PF25106">
    <property type="entry name" value="VWA_4"/>
    <property type="match status" value="1"/>
</dbReference>
<dbReference type="RefSeq" id="WP_174812555.1">
    <property type="nucleotide sequence ID" value="NZ_CP054612.1"/>
</dbReference>
<feature type="domain" description="VWFA" evidence="6">
    <location>
        <begin position="233"/>
        <end position="434"/>
    </location>
</feature>
<dbReference type="PROSITE" id="PS50234">
    <property type="entry name" value="VWFA"/>
    <property type="match status" value="1"/>
</dbReference>
<evidence type="ECO:0000256" key="3">
    <source>
        <dbReference type="ARBA" id="ARBA00022729"/>
    </source>
</evidence>
<name>A0A2V2Z2V9_9BACL</name>
<proteinExistence type="predicted"/>
<evidence type="ECO:0000259" key="6">
    <source>
        <dbReference type="PROSITE" id="PS50234"/>
    </source>
</evidence>
<dbReference type="InterPro" id="IPR036465">
    <property type="entry name" value="vWFA_dom_sf"/>
</dbReference>
<dbReference type="GO" id="GO:0004674">
    <property type="term" value="F:protein serine/threonine kinase activity"/>
    <property type="evidence" value="ECO:0007669"/>
    <property type="project" value="TreeGrafter"/>
</dbReference>
<dbReference type="SMART" id="SM00327">
    <property type="entry name" value="VWA"/>
    <property type="match status" value="1"/>
</dbReference>
<organism evidence="7 8">
    <name type="scientific">Paenibacillus cellulosilyticus</name>
    <dbReference type="NCBI Taxonomy" id="375489"/>
    <lineage>
        <taxon>Bacteria</taxon>
        <taxon>Bacillati</taxon>
        <taxon>Bacillota</taxon>
        <taxon>Bacilli</taxon>
        <taxon>Bacillales</taxon>
        <taxon>Paenibacillaceae</taxon>
        <taxon>Paenibacillus</taxon>
    </lineage>
</organism>
<feature type="region of interest" description="Disordered" evidence="4">
    <location>
        <begin position="26"/>
        <end position="103"/>
    </location>
</feature>
<feature type="compositionally biased region" description="Low complexity" evidence="4">
    <location>
        <begin position="42"/>
        <end position="54"/>
    </location>
</feature>
<dbReference type="Proteomes" id="UP000246635">
    <property type="component" value="Unassembled WGS sequence"/>
</dbReference>
<reference evidence="7 8" key="1">
    <citation type="submission" date="2018-05" db="EMBL/GenBank/DDBJ databases">
        <title>Genomic Encyclopedia of Type Strains, Phase III (KMG-III): the genomes of soil and plant-associated and newly described type strains.</title>
        <authorList>
            <person name="Whitman W."/>
        </authorList>
    </citation>
    <scope>NUCLEOTIDE SEQUENCE [LARGE SCALE GENOMIC DNA]</scope>
    <source>
        <strain evidence="7 8">CECT 5696</strain>
    </source>
</reference>
<gene>
    <name evidence="7" type="ORF">DFQ01_102329</name>
</gene>
<evidence type="ECO:0000256" key="2">
    <source>
        <dbReference type="ARBA" id="ARBA00022525"/>
    </source>
</evidence>
<feature type="compositionally biased region" description="Basic and acidic residues" evidence="4">
    <location>
        <begin position="65"/>
        <end position="86"/>
    </location>
</feature>
<accession>A0A2V2Z2V9</accession>
<feature type="signal peptide" evidence="5">
    <location>
        <begin position="1"/>
        <end position="24"/>
    </location>
</feature>
<keyword evidence="3 5" id="KW-0732">Signal</keyword>
<keyword evidence="8" id="KW-1185">Reference proteome</keyword>
<dbReference type="PANTHER" id="PTHR47763:SF1">
    <property type="entry name" value="DUF659 DOMAIN-CONTAINING PROTEIN"/>
    <property type="match status" value="1"/>
</dbReference>
<evidence type="ECO:0000256" key="1">
    <source>
        <dbReference type="ARBA" id="ARBA00004613"/>
    </source>
</evidence>
<comment type="caution">
    <text evidence="7">The sequence shown here is derived from an EMBL/GenBank/DDBJ whole genome shotgun (WGS) entry which is preliminary data.</text>
</comment>
<feature type="chain" id="PRO_5039289179" evidence="5">
    <location>
        <begin position="25"/>
        <end position="441"/>
    </location>
</feature>